<dbReference type="Proteomes" id="UP001479520">
    <property type="component" value="Plasmid unnamed1"/>
</dbReference>
<gene>
    <name evidence="2" type="ORF">AADV58_17215</name>
</gene>
<keyword evidence="1" id="KW-1133">Transmembrane helix</keyword>
<name>A0ABZ2XQI2_9RHOO</name>
<geneLocation type="plasmid" evidence="2 3">
    <name>unnamed1</name>
</geneLocation>
<keyword evidence="1" id="KW-0472">Membrane</keyword>
<evidence type="ECO:0000256" key="1">
    <source>
        <dbReference type="SAM" id="Phobius"/>
    </source>
</evidence>
<feature type="transmembrane region" description="Helical" evidence="1">
    <location>
        <begin position="159"/>
        <end position="180"/>
    </location>
</feature>
<proteinExistence type="predicted"/>
<dbReference type="InterPro" id="IPR022266">
    <property type="entry name" value="DtrJ-like"/>
</dbReference>
<dbReference type="EMBL" id="CP151407">
    <property type="protein sequence ID" value="WZJ23496.1"/>
    <property type="molecule type" value="Genomic_DNA"/>
</dbReference>
<organism evidence="2 3">
    <name type="scientific">Azonexus hydrophilus</name>
    <dbReference type="NCBI Taxonomy" id="418702"/>
    <lineage>
        <taxon>Bacteria</taxon>
        <taxon>Pseudomonadati</taxon>
        <taxon>Pseudomonadota</taxon>
        <taxon>Betaproteobacteria</taxon>
        <taxon>Rhodocyclales</taxon>
        <taxon>Azonexaceae</taxon>
        <taxon>Azonexus</taxon>
    </lineage>
</organism>
<sequence>MMMWKHIGLWIVALILAAFALPALMSQEQIMGHVMKELGMIERAMGKASTKTIMETAAKMYSEAFVKTGVIQATQKVRVTEDEQRGTERLFGGQLVALSDFTNEYIRGVAAMFYAASLRLVIMMTWMAYILPFGIAIFADGFAQRKVKLATFGYSNPQIFNAARHTLVVMLMFPIFYLIVPIALTPLVIPFWAMVATLPTMIMVRHTQRLSI</sequence>
<keyword evidence="2" id="KW-0614">Plasmid</keyword>
<keyword evidence="3" id="KW-1185">Reference proteome</keyword>
<evidence type="ECO:0000313" key="2">
    <source>
        <dbReference type="EMBL" id="WZJ23496.1"/>
    </source>
</evidence>
<evidence type="ECO:0000313" key="3">
    <source>
        <dbReference type="Proteomes" id="UP001479520"/>
    </source>
</evidence>
<feature type="transmembrane region" description="Helical" evidence="1">
    <location>
        <begin position="111"/>
        <end position="138"/>
    </location>
</feature>
<protein>
    <submittedName>
        <fullName evidence="2">DUF4400 domain-containing protein</fullName>
    </submittedName>
</protein>
<accession>A0ABZ2XQI2</accession>
<reference evidence="2 3" key="1">
    <citation type="submission" date="2024-04" db="EMBL/GenBank/DDBJ databases">
        <title>Dissimilatory iodate-reducing microorganisms contribute to the enrichment of iodine in groundwater.</title>
        <authorList>
            <person name="Jiang Z."/>
        </authorList>
    </citation>
    <scope>NUCLEOTIDE SEQUENCE [LARGE SCALE GENOMIC DNA]</scope>
    <source>
        <strain evidence="2 3">NCP973</strain>
        <plasmid evidence="2 3">unnamed1</plasmid>
    </source>
</reference>
<dbReference type="Pfam" id="PF14348">
    <property type="entry name" value="DtrJ-like"/>
    <property type="match status" value="1"/>
</dbReference>
<keyword evidence="1" id="KW-0812">Transmembrane</keyword>
<dbReference type="RefSeq" id="WP_341744808.1">
    <property type="nucleotide sequence ID" value="NZ_CP151407.1"/>
</dbReference>